<feature type="transmembrane region" description="Helical" evidence="1">
    <location>
        <begin position="425"/>
        <end position="447"/>
    </location>
</feature>
<comment type="caution">
    <text evidence="2">The sequence shown here is derived from an EMBL/GenBank/DDBJ whole genome shotgun (WGS) entry which is preliminary data.</text>
</comment>
<keyword evidence="1" id="KW-0472">Membrane</keyword>
<dbReference type="RefSeq" id="WP_255926363.1">
    <property type="nucleotide sequence ID" value="NZ_JANFQP010000001.1"/>
</dbReference>
<dbReference type="InterPro" id="IPR025738">
    <property type="entry name" value="BatD"/>
</dbReference>
<reference evidence="3" key="1">
    <citation type="journal article" date="2019" name="Int. J. Syst. Evol. Microbiol.">
        <title>The Global Catalogue of Microorganisms (GCM) 10K type strain sequencing project: providing services to taxonomists for standard genome sequencing and annotation.</title>
        <authorList>
            <consortium name="The Broad Institute Genomics Platform"/>
            <consortium name="The Broad Institute Genome Sequencing Center for Infectious Disease"/>
            <person name="Wu L."/>
            <person name="Ma J."/>
        </authorList>
    </citation>
    <scope>NUCLEOTIDE SEQUENCE [LARGE SCALE GENOMIC DNA]</scope>
    <source>
        <strain evidence="3">KCTC 52204</strain>
    </source>
</reference>
<accession>A0ABW5K662</accession>
<dbReference type="Pfam" id="PF13584">
    <property type="entry name" value="BatD"/>
    <property type="match status" value="1"/>
</dbReference>
<evidence type="ECO:0000313" key="2">
    <source>
        <dbReference type="EMBL" id="MFD2543883.1"/>
    </source>
</evidence>
<name>A0ABW5K662_9FLAO</name>
<dbReference type="EMBL" id="JBHULG010000001">
    <property type="protein sequence ID" value="MFD2543883.1"/>
    <property type="molecule type" value="Genomic_DNA"/>
</dbReference>
<evidence type="ECO:0000313" key="3">
    <source>
        <dbReference type="Proteomes" id="UP001597394"/>
    </source>
</evidence>
<evidence type="ECO:0000256" key="1">
    <source>
        <dbReference type="SAM" id="Phobius"/>
    </source>
</evidence>
<sequence>MKEKTLHILLLFCTVLTYGQVTLAISEVKDAKVNQRLNLTVLLEIAGENMQQETPLRMPDLSKFEILGSASEQNTVVLDAKKGDILNQMVYQLALSPKQPGKLRFGSVLVTVNGKIYKTEPFEINVRDSEKKSSVADNAAANDVYLTVDIQDKDVYKNEPAVAVVRAHSRNYDNFRKLSKIHFPHQKNVRIKPVSFAKSEIETSAGTASQVLGVFMIFPTESGKVELNPVTTTITSPTKEHKISSNRVALNVKKLPSGMPENYKNAVGNFDISVAKKNATETPELEKPVNISLKLSGTGNFGTLHLPKIVSSENYTSFPPKITSKTSPQNDQLSGDIIVDYVVIPKKTGPISVDFENFSFFDPSAKKYVDLGAKSILLNVKTHEQIVESKSTLEKVNDYTNTVLETVNTPVLQTHNLKIKDKNKINWKIVAGNLAFMAALFSLFLVVKKKIKTSKEKPVVERKPIVTIAETEALLREKMSHQFEDHIEYLKKLAKEKDFIKFFSTYEEMKTDVKTSLEISTESEFRKYLEENNGHPLADQYRALSEEIQIEKYAPYHSEEQIEELLKRIISIYTEIRK</sequence>
<dbReference type="Proteomes" id="UP001597394">
    <property type="component" value="Unassembled WGS sequence"/>
</dbReference>
<keyword evidence="3" id="KW-1185">Reference proteome</keyword>
<organism evidence="2 3">
    <name type="scientific">Kaistella montana</name>
    <dbReference type="NCBI Taxonomy" id="1849733"/>
    <lineage>
        <taxon>Bacteria</taxon>
        <taxon>Pseudomonadati</taxon>
        <taxon>Bacteroidota</taxon>
        <taxon>Flavobacteriia</taxon>
        <taxon>Flavobacteriales</taxon>
        <taxon>Weeksellaceae</taxon>
        <taxon>Chryseobacterium group</taxon>
        <taxon>Kaistella</taxon>
    </lineage>
</organism>
<keyword evidence="1" id="KW-1133">Transmembrane helix</keyword>
<dbReference type="PANTHER" id="PTHR40940:SF2">
    <property type="entry name" value="BATD"/>
    <property type="match status" value="1"/>
</dbReference>
<protein>
    <submittedName>
        <fullName evidence="2">BatD family protein</fullName>
    </submittedName>
</protein>
<dbReference type="PANTHER" id="PTHR40940">
    <property type="entry name" value="PROTEIN BATD-RELATED"/>
    <property type="match status" value="1"/>
</dbReference>
<keyword evidence="1" id="KW-0812">Transmembrane</keyword>
<proteinExistence type="predicted"/>
<gene>
    <name evidence="2" type="ORF">ACFSO8_00260</name>
</gene>